<dbReference type="InterPro" id="IPR054711">
    <property type="entry name" value="eIF3a_PCI_TPR-like"/>
</dbReference>
<dbReference type="SMART" id="SM00088">
    <property type="entry name" value="PINT"/>
    <property type="match status" value="1"/>
</dbReference>
<evidence type="ECO:0000256" key="4">
    <source>
        <dbReference type="ARBA" id="ARBA00022737"/>
    </source>
</evidence>
<dbReference type="FunFam" id="1.25.40.860:FF:000002">
    <property type="entry name" value="Eukaryotic translation initiation factor 3 subunit A"/>
    <property type="match status" value="1"/>
</dbReference>
<dbReference type="GO" id="GO:0043614">
    <property type="term" value="C:multi-eIF complex"/>
    <property type="evidence" value="ECO:0007669"/>
    <property type="project" value="TreeGrafter"/>
</dbReference>
<dbReference type="GO" id="GO:0003729">
    <property type="term" value="F:mRNA binding"/>
    <property type="evidence" value="ECO:0007669"/>
    <property type="project" value="TreeGrafter"/>
</dbReference>
<keyword evidence="8" id="KW-0175">Coiled coil</keyword>
<dbReference type="GO" id="GO:0071540">
    <property type="term" value="C:eukaryotic translation initiation factor 3 complex, eIF3e"/>
    <property type="evidence" value="ECO:0007669"/>
    <property type="project" value="TreeGrafter"/>
</dbReference>
<evidence type="ECO:0000256" key="6">
    <source>
        <dbReference type="ARBA" id="ARBA00022917"/>
    </source>
</evidence>
<dbReference type="GO" id="GO:0003743">
    <property type="term" value="F:translation initiation factor activity"/>
    <property type="evidence" value="ECO:0007669"/>
    <property type="project" value="UniProtKB-UniRule"/>
</dbReference>
<feature type="initiator methionine" description="Removed" evidence="8">
    <location>
        <position position="1"/>
    </location>
</feature>
<feature type="compositionally biased region" description="Basic and acidic residues" evidence="9">
    <location>
        <begin position="1029"/>
        <end position="1139"/>
    </location>
</feature>
<organism evidence="11 12">
    <name type="scientific">Crenichthys baileyi</name>
    <name type="common">White River springfish</name>
    <dbReference type="NCBI Taxonomy" id="28760"/>
    <lineage>
        <taxon>Eukaryota</taxon>
        <taxon>Metazoa</taxon>
        <taxon>Chordata</taxon>
        <taxon>Craniata</taxon>
        <taxon>Vertebrata</taxon>
        <taxon>Euteleostomi</taxon>
        <taxon>Actinopterygii</taxon>
        <taxon>Neopterygii</taxon>
        <taxon>Teleostei</taxon>
        <taxon>Neoteleostei</taxon>
        <taxon>Acanthomorphata</taxon>
        <taxon>Ovalentaria</taxon>
        <taxon>Atherinomorphae</taxon>
        <taxon>Cyprinodontiformes</taxon>
        <taxon>Goodeidae</taxon>
        <taxon>Crenichthys</taxon>
    </lineage>
</organism>
<dbReference type="Pfam" id="PF01399">
    <property type="entry name" value="PCI"/>
    <property type="match status" value="1"/>
</dbReference>
<evidence type="ECO:0000256" key="1">
    <source>
        <dbReference type="ARBA" id="ARBA00004496"/>
    </source>
</evidence>
<dbReference type="GO" id="GO:0043226">
    <property type="term" value="C:organelle"/>
    <property type="evidence" value="ECO:0007669"/>
    <property type="project" value="UniProtKB-ARBA"/>
</dbReference>
<evidence type="ECO:0000256" key="9">
    <source>
        <dbReference type="SAM" id="MobiDB-lite"/>
    </source>
</evidence>
<feature type="compositionally biased region" description="Basic and acidic residues" evidence="9">
    <location>
        <begin position="877"/>
        <end position="988"/>
    </location>
</feature>
<comment type="function">
    <text evidence="8">RNA-binding component of the eukaryotic translation initiation factor 3 (eIF-3) complex, which is involved in protein synthesis of a specialized repertoire of mRNAs and, together with other initiation factors, stimulates binding of mRNA and methionyl-tRNAi to the 40S ribosome. The eIF-3 complex specifically targets and initiates translation of a subset of mRNAs involved in cell proliferation.</text>
</comment>
<comment type="subunit">
    <text evidence="8">Component of the eukaryotic translation initiation factor 3 (eIF-3) complex, which is composed of 13 subunits: EIF3A, EIF3B, EIF3C, EIF3D, EIF3E, EIF3F, EIF3G, EIF3H, EIF3I, EIF3J, EIF3K, EIF3L and EIF3M.</text>
</comment>
<evidence type="ECO:0000256" key="2">
    <source>
        <dbReference type="ARBA" id="ARBA00022490"/>
    </source>
</evidence>
<feature type="coiled-coil region" evidence="8">
    <location>
        <begin position="667"/>
        <end position="701"/>
    </location>
</feature>
<feature type="region of interest" description="Disordered" evidence="9">
    <location>
        <begin position="790"/>
        <end position="1150"/>
    </location>
</feature>
<evidence type="ECO:0000256" key="3">
    <source>
        <dbReference type="ARBA" id="ARBA00022540"/>
    </source>
</evidence>
<keyword evidence="4" id="KW-0677">Repeat</keyword>
<dbReference type="Gene3D" id="1.25.40.860">
    <property type="match status" value="2"/>
</dbReference>
<sequence>MPAYFQRPENALKRANEFLEVGKKQPALDVLYDVIKSKKHRTWQKIHEPIMLKYLELCVDLRKSHLAKEGLYQYKNICQQVNIKSLEDVVRAYLKLAEEKTETAKEESQQMVLDIEDLDNIQTPESVLLSAVSGEDTQDRTDRLLLTPWVKFLWESYRQCLDLLRNNSKVERLYHDIAQQAFKFCLQYTRKAEFRKLCDNLRMHLGQIQRHHNQSTAINLNNPESQSMHLETRLVQLDSAISMELWQEAFKAVEDIHGLFALSKKPPKPQLMANYYNKVSTVFWKSGNALFHSCTLHRLYHLSREMRKNLTQDEMQRMSTRVLLATLSIPITPERTDIARLLDMDGIIVEKHRRLATLLGLQSPPTRQSLINDMVRFNLLQYVLPEVKELYNWLEVDFHPLKLSGRVTKVLNWVRDQAEKEADLQQYVPHLQSNTILRLLQQVAQIYQSIEFSRLASLVPFVDAFQLERSIVDAARHCDLQVRIDHTSRTLSFGSDLNYSTKEDSPVGPFLQNMPSEQIRNQLTAMSASLAKAIQVIKPASNLQEREEHNQQAIAAYLKNARKDHQRILARRQTIEERKERLESLNIQREKEELEQREAEMQKVRKAEEERLRQEAKEREKERIMQEHEQIKKKTVRERLEQIKKTELGAKAFKDIDIEDLEELDPDFIMAKQVEQLEKEKKELQERLKNQEKKIDYFERAKRLEEIPLIKKAYEEQRVKDMELWELQEEERISNLEIEREKALEHKKRMSRMMEDKEGFLAKITAARSFIYEEKLKAFEERLVEERKKRLEERKRQRKEDRRNAFYRQKEEEAQRIHEEQLKKEREEQERLEQERREEEEREYQERLRKLEEQERKQRARQQEIEERIRQKNVSPQEKKPKDEKEEGGWRRRTDGDSEWRRPVPDRDWRQEGKEDNREERDGPIKRGDGPRRDGEDRGPRRGFEEDRGPRRGGDDERPPRRGMDDDRGPRRGRDMDDGPRRGDDSKPWKPLGRPGGWREREKAREESWGPPRGGANDDEEGGEEEERPGDRFRDRRPQREENIWRRGGTEEGSWRDSRREEADRDGRDRDDGRNDRRDRDRRDDRDQRAPPRDNDEGSTWRRGGDERREERDRPREHEADGEKAWRTDKENPRRTKNETDDDGWTTVRR</sequence>
<keyword evidence="2 8" id="KW-0963">Cytoplasm</keyword>
<evidence type="ECO:0000313" key="12">
    <source>
        <dbReference type="Proteomes" id="UP001311232"/>
    </source>
</evidence>
<accession>A0AAV9QUC6</accession>
<keyword evidence="6 8" id="KW-0648">Protein biosynthesis</keyword>
<comment type="subcellular location">
    <subcellularLocation>
        <location evidence="1 8">Cytoplasm</location>
    </subcellularLocation>
</comment>
<evidence type="ECO:0000256" key="5">
    <source>
        <dbReference type="ARBA" id="ARBA00022884"/>
    </source>
</evidence>
<evidence type="ECO:0000313" key="11">
    <source>
        <dbReference type="EMBL" id="KAK5600498.1"/>
    </source>
</evidence>
<keyword evidence="12" id="KW-1185">Reference proteome</keyword>
<dbReference type="InterPro" id="IPR027512">
    <property type="entry name" value="EIF3A"/>
</dbReference>
<keyword evidence="3 8" id="KW-0396">Initiation factor</keyword>
<dbReference type="GO" id="GO:0001732">
    <property type="term" value="P:formation of cytoplasmic translation initiation complex"/>
    <property type="evidence" value="ECO:0007669"/>
    <property type="project" value="UniProtKB-UniRule"/>
</dbReference>
<reference evidence="11 12" key="1">
    <citation type="submission" date="2021-06" db="EMBL/GenBank/DDBJ databases">
        <authorList>
            <person name="Palmer J.M."/>
        </authorList>
    </citation>
    <scope>NUCLEOTIDE SEQUENCE [LARGE SCALE GENOMIC DNA]</scope>
    <source>
        <strain evidence="11 12">MEX-2019</strain>
        <tissue evidence="11">Muscle</tissue>
    </source>
</reference>
<feature type="compositionally biased region" description="Acidic residues" evidence="9">
    <location>
        <begin position="1017"/>
        <end position="1028"/>
    </location>
</feature>
<proteinExistence type="inferred from homology"/>
<gene>
    <name evidence="8 11" type="primary">EIF3A</name>
    <name evidence="8" type="synonym">EIF3S10</name>
    <name evidence="11" type="ORF">CRENBAI_017491</name>
</gene>
<feature type="compositionally biased region" description="Basic and acidic residues" evidence="9">
    <location>
        <begin position="790"/>
        <end position="870"/>
    </location>
</feature>
<dbReference type="PROSITE" id="PS50250">
    <property type="entry name" value="PCI"/>
    <property type="match status" value="1"/>
</dbReference>
<feature type="compositionally biased region" description="Basic and acidic residues" evidence="9">
    <location>
        <begin position="997"/>
        <end position="1008"/>
    </location>
</feature>
<feature type="coiled-coil region" evidence="8">
    <location>
        <begin position="558"/>
        <end position="634"/>
    </location>
</feature>
<comment type="caution">
    <text evidence="11">The sequence shown here is derived from an EMBL/GenBank/DDBJ whole genome shotgun (WGS) entry which is preliminary data.</text>
</comment>
<dbReference type="GO" id="GO:0016282">
    <property type="term" value="C:eukaryotic 43S preinitiation complex"/>
    <property type="evidence" value="ECO:0007669"/>
    <property type="project" value="UniProtKB-UniRule"/>
</dbReference>
<evidence type="ECO:0000256" key="8">
    <source>
        <dbReference type="HAMAP-Rule" id="MF_03000"/>
    </source>
</evidence>
<dbReference type="Proteomes" id="UP001311232">
    <property type="component" value="Unassembled WGS sequence"/>
</dbReference>
<dbReference type="PANTHER" id="PTHR14005">
    <property type="entry name" value="EUKARYOTIC TRANSLATION INITIATION FACTOR 3, THETA SUBUNIT"/>
    <property type="match status" value="1"/>
</dbReference>
<comment type="similarity">
    <text evidence="8">Belongs to the eIF-3 subunit A family.</text>
</comment>
<dbReference type="Gene3D" id="4.10.860.10">
    <property type="entry name" value="UVR domain"/>
    <property type="match status" value="1"/>
</dbReference>
<dbReference type="HAMAP" id="MF_03000">
    <property type="entry name" value="eIF3a"/>
    <property type="match status" value="1"/>
</dbReference>
<evidence type="ECO:0000256" key="7">
    <source>
        <dbReference type="ARBA" id="ARBA00057145"/>
    </source>
</evidence>
<dbReference type="FunFam" id="4.10.860.10:FF:000001">
    <property type="entry name" value="Eukaryotic translation initiation factor 3 subunit A"/>
    <property type="match status" value="1"/>
</dbReference>
<keyword evidence="5 8" id="KW-0694">RNA-binding</keyword>
<name>A0AAV9QUC6_9TELE</name>
<dbReference type="Pfam" id="PF22591">
    <property type="entry name" value="eIF3a_PCI_TPR-like"/>
    <property type="match status" value="1"/>
</dbReference>
<comment type="function">
    <text evidence="7">RNA-binding component of the eukaryotic translation initiation factor 3 (eIF-3) complex, which is required for several steps in the initiation of protein synthesis. The eIF-3 complex associates with the 40S ribosome and facilitates the recruitment of eIF-1, eIF-1A, eIF-2:GTP:methionyl-tRNAi and eIF-5 to form the 43S pre-initiation complex (43S PIC). The eIF-3 complex stimulates mRNA recruitment to the 43S PIC and scanning of the mRNA for AUG recognition. The eIF-3 complex is also required for disassembly and recycling of post-termination ribosomal complexes and subsequently prevents premature joining of the 40S and 60S ribosomal subunits prior to initiation. The eIF-3 complex specifically targets and initiates translation of a subset of mRNAs involved in cell proliferation, including cell cycling, differentiation and apoptosis, and uses different modes of RNA stem-loop binding to exert either translational activation or repression.</text>
</comment>
<dbReference type="GO" id="GO:0033290">
    <property type="term" value="C:eukaryotic 48S preinitiation complex"/>
    <property type="evidence" value="ECO:0007669"/>
    <property type="project" value="UniProtKB-UniRule"/>
</dbReference>
<evidence type="ECO:0000259" key="10">
    <source>
        <dbReference type="PROSITE" id="PS50250"/>
    </source>
</evidence>
<dbReference type="AlphaFoldDB" id="A0AAV9QUC6"/>
<dbReference type="FunFam" id="1.25.40.860:FF:000001">
    <property type="entry name" value="Eukaryotic translation initiation factor 3 subunit A"/>
    <property type="match status" value="1"/>
</dbReference>
<dbReference type="PANTHER" id="PTHR14005:SF0">
    <property type="entry name" value="EUKARYOTIC TRANSLATION INITIATION FACTOR 3 SUBUNIT A"/>
    <property type="match status" value="1"/>
</dbReference>
<dbReference type="GO" id="GO:0002188">
    <property type="term" value="P:translation reinitiation"/>
    <property type="evidence" value="ECO:0007669"/>
    <property type="project" value="TreeGrafter"/>
</dbReference>
<feature type="domain" description="PCI" evidence="10">
    <location>
        <begin position="315"/>
        <end position="498"/>
    </location>
</feature>
<dbReference type="InterPro" id="IPR000717">
    <property type="entry name" value="PCI_dom"/>
</dbReference>
<dbReference type="EMBL" id="JAHHUM010002885">
    <property type="protein sequence ID" value="KAK5600498.1"/>
    <property type="molecule type" value="Genomic_DNA"/>
</dbReference>
<protein>
    <recommendedName>
        <fullName evidence="8">Eukaryotic translation initiation factor 3 subunit A</fullName>
        <shortName evidence="8">eIF3a</shortName>
    </recommendedName>
    <alternativeName>
        <fullName evidence="8">Eukaryotic translation initiation factor 3 subunit 10</fullName>
    </alternativeName>
    <alternativeName>
        <fullName evidence="8">eIF-3-theta</fullName>
    </alternativeName>
</protein>
<dbReference type="GO" id="GO:0071541">
    <property type="term" value="C:eukaryotic translation initiation factor 3 complex, eIF3m"/>
    <property type="evidence" value="ECO:0007669"/>
    <property type="project" value="TreeGrafter"/>
</dbReference>